<keyword evidence="10" id="KW-1185">Reference proteome</keyword>
<dbReference type="GO" id="GO:0006351">
    <property type="term" value="P:DNA-templated transcription"/>
    <property type="evidence" value="ECO:0007669"/>
    <property type="project" value="InterPro"/>
</dbReference>
<dbReference type="Proteomes" id="UP000761534">
    <property type="component" value="Unassembled WGS sequence"/>
</dbReference>
<evidence type="ECO:0000256" key="3">
    <source>
        <dbReference type="ARBA" id="ARBA00022737"/>
    </source>
</evidence>
<dbReference type="EMBL" id="SWFS01000455">
    <property type="protein sequence ID" value="KAA8902924.1"/>
    <property type="molecule type" value="Genomic_DNA"/>
</dbReference>
<dbReference type="VEuPathDB" id="FungiDB:TRICI_005778"/>
<dbReference type="OrthoDB" id="1405595at2759"/>
<comment type="subcellular location">
    <subcellularLocation>
        <location evidence="1">Nucleus</location>
    </subcellularLocation>
</comment>
<comment type="caution">
    <text evidence="9">The sequence shown here is derived from an EMBL/GenBank/DDBJ whole genome shotgun (WGS) entry which is preliminary data.</text>
</comment>
<name>A0A642UPM0_9ASCO</name>
<dbReference type="CDD" id="cd12148">
    <property type="entry name" value="fungal_TF_MHR"/>
    <property type="match status" value="1"/>
</dbReference>
<evidence type="ECO:0000256" key="5">
    <source>
        <dbReference type="ARBA" id="ARBA00022833"/>
    </source>
</evidence>
<sequence>MTRHIRRQHDEEERQQMETDNEGMRRQSAAVITAQIQPTVQTPATTWQNRQPFDYMSPTFTDNTASPDAILGNSNPMVSHLLNEDFMNWLFTTTNSPPQNHGGSSDFMPIGNGNGNGNSVSYTFDTGATAITPSGGAAPGSFSSPQLPLAQVPPSVVNPNVLQPSGDNENCNGQMTVHNQDVQQPQEPVSIVEFPCKEETCERLRAAMDLERSELVDKFINPQFVSYAVDMYWMLHMRWPILHRPSFSVNHCPSYLLISMITISMYLTRDTDAIQLAIDLHESLRYKVYSLPEFKTPTAMWVFQALLLAEIFEKMSSTEEQHDMATRFHDVLIASMRRGSIGKVDADSWQSSAPADEQTGGDPEWQKFIDHESRKRIAFFAFVVDTQHTALFNHPPSMFISDLRFRLPCDEVLWEAPDGQAWARLKDSFPPPPHFTTTISSFLKLDNHTQPTLSPWSMMIILHGLISVGWNMRLRESILPDQITTTTENGPNNTLLSRLHGQRWVHTISESYYGWLRHYKIAFIINGKLPYNHPYLLGCLTTYEFAHIILNSDIQEFQTFIACMTTTSTDKHSSFYRRNLATLEATAKSIHDWVTTSQADQAVTHALDLIDMFLLGENKYDVTKETAFHRTWCLYIAALTVWTFQLFVRINEDKFESHKALATANNIPVTSSQNIGLIQYLGRIRAILSEKEGRTQQHNVIRGTYADTITANSLIESNDGNVLLEEVLELLSPCRWGVSKSYLATYFSTSTNSI</sequence>
<dbReference type="GO" id="GO:0005634">
    <property type="term" value="C:nucleus"/>
    <property type="evidence" value="ECO:0007669"/>
    <property type="project" value="UniProtKB-SubCell"/>
</dbReference>
<keyword evidence="3" id="KW-0677">Repeat</keyword>
<dbReference type="PANTHER" id="PTHR40626">
    <property type="entry name" value="MIP31509P"/>
    <property type="match status" value="1"/>
</dbReference>
<dbReference type="PANTHER" id="PTHR40626:SF11">
    <property type="entry name" value="ZINC FINGER PROTEIN YPR022C"/>
    <property type="match status" value="1"/>
</dbReference>
<keyword evidence="5" id="KW-0862">Zinc</keyword>
<dbReference type="GO" id="GO:0000785">
    <property type="term" value="C:chromatin"/>
    <property type="evidence" value="ECO:0007669"/>
    <property type="project" value="TreeGrafter"/>
</dbReference>
<keyword evidence="4" id="KW-0863">Zinc-finger</keyword>
<dbReference type="InterPro" id="IPR007219">
    <property type="entry name" value="XnlR_reg_dom"/>
</dbReference>
<evidence type="ECO:0000259" key="8">
    <source>
        <dbReference type="Pfam" id="PF04082"/>
    </source>
</evidence>
<gene>
    <name evidence="9" type="ORF">TRICI_005778</name>
</gene>
<dbReference type="GO" id="GO:0000981">
    <property type="term" value="F:DNA-binding transcription factor activity, RNA polymerase II-specific"/>
    <property type="evidence" value="ECO:0007669"/>
    <property type="project" value="InterPro"/>
</dbReference>
<dbReference type="GO" id="GO:0000978">
    <property type="term" value="F:RNA polymerase II cis-regulatory region sequence-specific DNA binding"/>
    <property type="evidence" value="ECO:0007669"/>
    <property type="project" value="InterPro"/>
</dbReference>
<evidence type="ECO:0000256" key="6">
    <source>
        <dbReference type="ARBA" id="ARBA00023242"/>
    </source>
</evidence>
<dbReference type="AlphaFoldDB" id="A0A642UPM0"/>
<evidence type="ECO:0000313" key="10">
    <source>
        <dbReference type="Proteomes" id="UP000761534"/>
    </source>
</evidence>
<keyword evidence="2" id="KW-0479">Metal-binding</keyword>
<feature type="domain" description="Xylanolytic transcriptional activator regulatory" evidence="8">
    <location>
        <begin position="230"/>
        <end position="515"/>
    </location>
</feature>
<evidence type="ECO:0000256" key="4">
    <source>
        <dbReference type="ARBA" id="ARBA00022771"/>
    </source>
</evidence>
<feature type="region of interest" description="Disordered" evidence="7">
    <location>
        <begin position="1"/>
        <end position="28"/>
    </location>
</feature>
<protein>
    <recommendedName>
        <fullName evidence="8">Xylanolytic transcriptional activator regulatory domain-containing protein</fullName>
    </recommendedName>
</protein>
<dbReference type="Pfam" id="PF04082">
    <property type="entry name" value="Fungal_trans"/>
    <property type="match status" value="1"/>
</dbReference>
<feature type="compositionally biased region" description="Basic and acidic residues" evidence="7">
    <location>
        <begin position="8"/>
        <end position="25"/>
    </location>
</feature>
<proteinExistence type="predicted"/>
<organism evidence="9 10">
    <name type="scientific">Trichomonascus ciferrii</name>
    <dbReference type="NCBI Taxonomy" id="44093"/>
    <lineage>
        <taxon>Eukaryota</taxon>
        <taxon>Fungi</taxon>
        <taxon>Dikarya</taxon>
        <taxon>Ascomycota</taxon>
        <taxon>Saccharomycotina</taxon>
        <taxon>Dipodascomycetes</taxon>
        <taxon>Dipodascales</taxon>
        <taxon>Trichomonascaceae</taxon>
        <taxon>Trichomonascus</taxon>
        <taxon>Trichomonascus ciferrii complex</taxon>
    </lineage>
</organism>
<reference evidence="9" key="1">
    <citation type="journal article" date="2019" name="G3 (Bethesda)">
        <title>Genome Assemblies of Two Rare Opportunistic Yeast Pathogens: Diutina rugosa (syn. Candida rugosa) and Trichomonascus ciferrii (syn. Candida ciferrii).</title>
        <authorList>
            <person name="Mixao V."/>
            <person name="Saus E."/>
            <person name="Hansen A.P."/>
            <person name="Lass-Florl C."/>
            <person name="Gabaldon T."/>
        </authorList>
    </citation>
    <scope>NUCLEOTIDE SEQUENCE</scope>
    <source>
        <strain evidence="9">CBS 4856</strain>
    </source>
</reference>
<dbReference type="GO" id="GO:0008270">
    <property type="term" value="F:zinc ion binding"/>
    <property type="evidence" value="ECO:0007669"/>
    <property type="project" value="UniProtKB-KW"/>
</dbReference>
<feature type="region of interest" description="Disordered" evidence="7">
    <location>
        <begin position="345"/>
        <end position="364"/>
    </location>
</feature>
<evidence type="ECO:0000256" key="1">
    <source>
        <dbReference type="ARBA" id="ARBA00004123"/>
    </source>
</evidence>
<evidence type="ECO:0000256" key="7">
    <source>
        <dbReference type="SAM" id="MobiDB-lite"/>
    </source>
</evidence>
<evidence type="ECO:0000313" key="9">
    <source>
        <dbReference type="EMBL" id="KAA8902924.1"/>
    </source>
</evidence>
<keyword evidence="6" id="KW-0539">Nucleus</keyword>
<dbReference type="InterPro" id="IPR051059">
    <property type="entry name" value="VerF-like"/>
</dbReference>
<accession>A0A642UPM0</accession>
<evidence type="ECO:0000256" key="2">
    <source>
        <dbReference type="ARBA" id="ARBA00022723"/>
    </source>
</evidence>